<dbReference type="Proteomes" id="UP000885374">
    <property type="component" value="Unassembled WGS sequence"/>
</dbReference>
<dbReference type="EMBL" id="RVHM01000075">
    <property type="protein sequence ID" value="MLV00125.1"/>
    <property type="molecule type" value="Genomic_DNA"/>
</dbReference>
<name>A0A403MPP1_SALET</name>
<accession>A0A403MPP1</accession>
<organism evidence="1">
    <name type="scientific">Salmonella enterica I</name>
    <dbReference type="NCBI Taxonomy" id="59201"/>
    <lineage>
        <taxon>Bacteria</taxon>
        <taxon>Pseudomonadati</taxon>
        <taxon>Pseudomonadota</taxon>
        <taxon>Gammaproteobacteria</taxon>
        <taxon>Enterobacterales</taxon>
        <taxon>Enterobacteriaceae</taxon>
        <taxon>Salmonella</taxon>
    </lineage>
</organism>
<protein>
    <recommendedName>
        <fullName evidence="2">Phage protein</fullName>
    </recommendedName>
</protein>
<gene>
    <name evidence="1" type="ORF">DRU74_26190</name>
</gene>
<comment type="caution">
    <text evidence="1">The sequence shown here is derived from an EMBL/GenBank/DDBJ whole genome shotgun (WGS) entry which is preliminary data.</text>
</comment>
<evidence type="ECO:0000313" key="1">
    <source>
        <dbReference type="EMBL" id="MLV00125.1"/>
    </source>
</evidence>
<reference evidence="1" key="1">
    <citation type="submission" date="2018-07" db="EMBL/GenBank/DDBJ databases">
        <authorList>
            <person name="Ashton P.M."/>
            <person name="Dallman T."/>
            <person name="Nair S."/>
            <person name="De Pinna E."/>
            <person name="Peters T."/>
            <person name="Grant K."/>
        </authorList>
    </citation>
    <scope>NUCLEOTIDE SEQUENCE [LARGE SCALE GENOMIC DNA]</scope>
    <source>
        <strain evidence="1">157339</strain>
    </source>
</reference>
<evidence type="ECO:0008006" key="2">
    <source>
        <dbReference type="Google" id="ProtNLM"/>
    </source>
</evidence>
<dbReference type="AlphaFoldDB" id="A0A403MPP1"/>
<sequence>MKNSLGDLHNHLFAQLERLSDESVKGDALKEEISRARAVSEIARGIVENGSLALKAQKMKADGVIENTPRYLESE</sequence>
<proteinExistence type="predicted"/>